<dbReference type="Proteomes" id="UP000251960">
    <property type="component" value="Chromosome 4"/>
</dbReference>
<evidence type="ECO:0000313" key="1">
    <source>
        <dbReference type="EMBL" id="PWZ28745.1"/>
    </source>
</evidence>
<sequence length="14" mass="1706">MMHISRALLKKNYT</sequence>
<name>A0A3L6F6J7_MAIZE</name>
<comment type="caution">
    <text evidence="1">The sequence shown here is derived from an EMBL/GenBank/DDBJ whole genome shotgun (WGS) entry which is preliminary data.</text>
</comment>
<evidence type="ECO:0000313" key="2">
    <source>
        <dbReference type="Proteomes" id="UP000251960"/>
    </source>
</evidence>
<proteinExistence type="predicted"/>
<organism evidence="1 2">
    <name type="scientific">Zea mays</name>
    <name type="common">Maize</name>
    <dbReference type="NCBI Taxonomy" id="4577"/>
    <lineage>
        <taxon>Eukaryota</taxon>
        <taxon>Viridiplantae</taxon>
        <taxon>Streptophyta</taxon>
        <taxon>Embryophyta</taxon>
        <taxon>Tracheophyta</taxon>
        <taxon>Spermatophyta</taxon>
        <taxon>Magnoliopsida</taxon>
        <taxon>Liliopsida</taxon>
        <taxon>Poales</taxon>
        <taxon>Poaceae</taxon>
        <taxon>PACMAD clade</taxon>
        <taxon>Panicoideae</taxon>
        <taxon>Andropogonodae</taxon>
        <taxon>Andropogoneae</taxon>
        <taxon>Tripsacinae</taxon>
        <taxon>Zea</taxon>
    </lineage>
</organism>
<gene>
    <name evidence="1" type="ORF">Zm00014a_043991</name>
</gene>
<accession>A0A3L6F6J7</accession>
<dbReference type="EMBL" id="NCVQ01000005">
    <property type="protein sequence ID" value="PWZ28745.1"/>
    <property type="molecule type" value="Genomic_DNA"/>
</dbReference>
<reference evidence="1 2" key="1">
    <citation type="journal article" date="2018" name="Nat. Genet.">
        <title>Extensive intraspecific gene order and gene structural variations between Mo17 and other maize genomes.</title>
        <authorList>
            <person name="Sun S."/>
            <person name="Zhou Y."/>
            <person name="Chen J."/>
            <person name="Shi J."/>
            <person name="Zhao H."/>
            <person name="Zhao H."/>
            <person name="Song W."/>
            <person name="Zhang M."/>
            <person name="Cui Y."/>
            <person name="Dong X."/>
            <person name="Liu H."/>
            <person name="Ma X."/>
            <person name="Jiao Y."/>
            <person name="Wang B."/>
            <person name="Wei X."/>
            <person name="Stein J.C."/>
            <person name="Glaubitz J.C."/>
            <person name="Lu F."/>
            <person name="Yu G."/>
            <person name="Liang C."/>
            <person name="Fengler K."/>
            <person name="Li B."/>
            <person name="Rafalski A."/>
            <person name="Schnable P.S."/>
            <person name="Ware D.H."/>
            <person name="Buckler E.S."/>
            <person name="Lai J."/>
        </authorList>
    </citation>
    <scope>NUCLEOTIDE SEQUENCE [LARGE SCALE GENOMIC DNA]</scope>
    <source>
        <strain evidence="2">cv. Missouri 17</strain>
        <tissue evidence="1">Seedling</tissue>
    </source>
</reference>
<protein>
    <submittedName>
        <fullName evidence="1">Uncharacterized protein</fullName>
    </submittedName>
</protein>